<protein>
    <submittedName>
        <fullName evidence="1">Uncharacterized protein</fullName>
    </submittedName>
</protein>
<dbReference type="NCBIfam" id="TIGR01409">
    <property type="entry name" value="TAT_signal_seq"/>
    <property type="match status" value="1"/>
</dbReference>
<name>A0A0F8YQS6_9ZZZZ</name>
<proteinExistence type="predicted"/>
<evidence type="ECO:0000313" key="1">
    <source>
        <dbReference type="EMBL" id="KKK83793.1"/>
    </source>
</evidence>
<comment type="caution">
    <text evidence="1">The sequence shown here is derived from an EMBL/GenBank/DDBJ whole genome shotgun (WGS) entry which is preliminary data.</text>
</comment>
<organism evidence="1">
    <name type="scientific">marine sediment metagenome</name>
    <dbReference type="NCBI Taxonomy" id="412755"/>
    <lineage>
        <taxon>unclassified sequences</taxon>
        <taxon>metagenomes</taxon>
        <taxon>ecological metagenomes</taxon>
    </lineage>
</organism>
<gene>
    <name evidence="1" type="ORF">LCGC14_2789810</name>
</gene>
<sequence length="78" mass="8810">MKDDMPIEVFFRMISRRSLIKFLGATACCALPFIRHIGGKPSDIKPVSAPKYKWIREDTNLLSSGFAPSGTRLKKVRI</sequence>
<dbReference type="EMBL" id="LAZR01052062">
    <property type="protein sequence ID" value="KKK83793.1"/>
    <property type="molecule type" value="Genomic_DNA"/>
</dbReference>
<dbReference type="InterPro" id="IPR019546">
    <property type="entry name" value="TAT_signal_bac_arc"/>
</dbReference>
<dbReference type="AlphaFoldDB" id="A0A0F8YQS6"/>
<reference evidence="1" key="1">
    <citation type="journal article" date="2015" name="Nature">
        <title>Complex archaea that bridge the gap between prokaryotes and eukaryotes.</title>
        <authorList>
            <person name="Spang A."/>
            <person name="Saw J.H."/>
            <person name="Jorgensen S.L."/>
            <person name="Zaremba-Niedzwiedzka K."/>
            <person name="Martijn J."/>
            <person name="Lind A.E."/>
            <person name="van Eijk R."/>
            <person name="Schleper C."/>
            <person name="Guy L."/>
            <person name="Ettema T.J."/>
        </authorList>
    </citation>
    <scope>NUCLEOTIDE SEQUENCE</scope>
</reference>
<accession>A0A0F8YQS6</accession>